<keyword evidence="1" id="KW-1133">Transmembrane helix</keyword>
<keyword evidence="1" id="KW-0472">Membrane</keyword>
<evidence type="ECO:0000259" key="2">
    <source>
        <dbReference type="Pfam" id="PF13559"/>
    </source>
</evidence>
<keyword evidence="4" id="KW-1185">Reference proteome</keyword>
<reference evidence="3 4" key="1">
    <citation type="submission" date="2019-12" db="EMBL/GenBank/DDBJ databases">
        <title>The whole genome sequencing of a strain isolated from a Mars analog, Dalangtan Playa.</title>
        <authorList>
            <person name="Huang T."/>
        </authorList>
    </citation>
    <scope>NUCLEOTIDE SEQUENCE [LARGE SCALE GENOMIC DNA]</scope>
    <source>
        <strain evidence="3 4">DP4-553-S</strain>
    </source>
</reference>
<evidence type="ECO:0000256" key="1">
    <source>
        <dbReference type="SAM" id="Phobius"/>
    </source>
</evidence>
<accession>A0ABX7VUS6</accession>
<organism evidence="3 4">
    <name type="scientific">Sediminibacillus dalangtanensis</name>
    <dbReference type="NCBI Taxonomy" id="2729421"/>
    <lineage>
        <taxon>Bacteria</taxon>
        <taxon>Bacillati</taxon>
        <taxon>Bacillota</taxon>
        <taxon>Bacilli</taxon>
        <taxon>Bacillales</taxon>
        <taxon>Bacillaceae</taxon>
        <taxon>Sediminibacillus</taxon>
    </lineage>
</organism>
<sequence length="215" mass="25543">MENTENAKQELEKILQQDEYQAYQEESKNFLQVWWEKVKEWVAGHLSDWFQSLTPASGAADAILLLMIVVVVVGIVIGIVLWSGRVKRSQTFRDIAPLQGMNGRQWSYRRHLSEVRKQEGEAAYPEAARHLFLAVLLYFHERKWLEARIWKTNWDYYEELRKGDQQKAEQFYQLALLFEEVTYGNRQLEQDEYEAYRSQAMNWLESTEYYASKNG</sequence>
<evidence type="ECO:0000313" key="4">
    <source>
        <dbReference type="Proteomes" id="UP000665043"/>
    </source>
</evidence>
<dbReference type="RefSeq" id="WP_209365867.1">
    <property type="nucleotide sequence ID" value="NZ_CP046956.1"/>
</dbReference>
<evidence type="ECO:0000313" key="3">
    <source>
        <dbReference type="EMBL" id="QTN00730.1"/>
    </source>
</evidence>
<proteinExistence type="predicted"/>
<keyword evidence="1" id="KW-0812">Transmembrane</keyword>
<dbReference type="EMBL" id="CP046956">
    <property type="protein sequence ID" value="QTN00730.1"/>
    <property type="molecule type" value="Genomic_DNA"/>
</dbReference>
<feature type="transmembrane region" description="Helical" evidence="1">
    <location>
        <begin position="62"/>
        <end position="83"/>
    </location>
</feature>
<dbReference type="Proteomes" id="UP000665043">
    <property type="component" value="Chromosome"/>
</dbReference>
<name>A0ABX7VUS6_9BACI</name>
<gene>
    <name evidence="3" type="ORF">ERJ70_16435</name>
</gene>
<feature type="domain" description="Protein-glutamine gamma-glutamyltransferase-like C-terminal" evidence="2">
    <location>
        <begin position="132"/>
        <end position="197"/>
    </location>
</feature>
<protein>
    <submittedName>
        <fullName evidence="3">DUF4129 domain-containing protein</fullName>
    </submittedName>
</protein>
<dbReference type="Pfam" id="PF13559">
    <property type="entry name" value="DUF4129"/>
    <property type="match status" value="1"/>
</dbReference>
<dbReference type="InterPro" id="IPR025403">
    <property type="entry name" value="TgpA-like_C"/>
</dbReference>